<dbReference type="Proteomes" id="UP000594422">
    <property type="component" value="Segment"/>
</dbReference>
<proteinExistence type="predicted"/>
<dbReference type="RefSeq" id="YP_010675312.1">
    <property type="nucleotide sequence ID" value="NC_071001.1"/>
</dbReference>
<protein>
    <recommendedName>
        <fullName evidence="3">Tail protein</fullName>
    </recommendedName>
</protein>
<accession>A0A7S9SWL7</accession>
<reference evidence="1 2" key="1">
    <citation type="submission" date="2020-10" db="EMBL/GenBank/DDBJ databases">
        <title>Novel bacteriophages targeting Providencia spp. as potential agents for phage therapy.</title>
        <authorList>
            <person name="Rakov C."/>
            <person name="Alkalay-Oren S."/>
            <person name="Coppenhagen-Glazer S."/>
            <person name="Hazan R."/>
        </authorList>
    </citation>
    <scope>NUCLEOTIDE SEQUENCE [LARGE SCALE GENOMIC DNA]</scope>
</reference>
<sequence>MSFESQVAKAVENIQVRTSAQAKHITTSLLSSIIMTTPVLSGTLRGDWQASQNAPMAHPINRPDKVGDVTIQNLIAQIAALPVDRDWQLYFANNQSYAHRIEYTGYSPKAPFGMVRVNFTRISRFVEMAIRNA</sequence>
<evidence type="ECO:0000313" key="1">
    <source>
        <dbReference type="EMBL" id="QPI18525.1"/>
    </source>
</evidence>
<evidence type="ECO:0008006" key="3">
    <source>
        <dbReference type="Google" id="ProtNLM"/>
    </source>
</evidence>
<dbReference type="KEGG" id="vg:77951635"/>
<dbReference type="EMBL" id="MW057861">
    <property type="protein sequence ID" value="QPI18525.1"/>
    <property type="molecule type" value="Genomic_DNA"/>
</dbReference>
<organism evidence="1 2">
    <name type="scientific">Providencia phage PSTCR7</name>
    <dbReference type="NCBI Taxonomy" id="2783549"/>
    <lineage>
        <taxon>Viruses</taxon>
        <taxon>Duplodnaviria</taxon>
        <taxon>Heunggongvirae</taxon>
        <taxon>Uroviricota</taxon>
        <taxon>Caudoviricetes</taxon>
        <taxon>Craquatrovirus</taxon>
        <taxon>Craquatrovirus PSTCR7</taxon>
    </lineage>
</organism>
<name>A0A7S9SWL7_9CAUD</name>
<keyword evidence="2" id="KW-1185">Reference proteome</keyword>
<evidence type="ECO:0000313" key="2">
    <source>
        <dbReference type="Proteomes" id="UP000594422"/>
    </source>
</evidence>
<dbReference type="GeneID" id="77951635"/>